<organism evidence="3 5">
    <name type="scientific">Legionella adelaidensis</name>
    <dbReference type="NCBI Taxonomy" id="45056"/>
    <lineage>
        <taxon>Bacteria</taxon>
        <taxon>Pseudomonadati</taxon>
        <taxon>Pseudomonadota</taxon>
        <taxon>Gammaproteobacteria</taxon>
        <taxon>Legionellales</taxon>
        <taxon>Legionellaceae</taxon>
        <taxon>Legionella</taxon>
    </lineage>
</organism>
<reference evidence="4 6" key="2">
    <citation type="submission" date="2018-12" db="EMBL/GenBank/DDBJ databases">
        <authorList>
            <consortium name="Pathogen Informatics"/>
        </authorList>
    </citation>
    <scope>NUCLEOTIDE SEQUENCE [LARGE SCALE GENOMIC DNA]</scope>
    <source>
        <strain evidence="4 6">NCTC12735</strain>
        <plasmid evidence="6">9</plasmid>
    </source>
</reference>
<dbReference type="EC" id="2.5.1.44" evidence="4"/>
<dbReference type="Proteomes" id="UP000054859">
    <property type="component" value="Unassembled WGS sequence"/>
</dbReference>
<dbReference type="EMBL" id="LNKA01000001">
    <property type="protein sequence ID" value="KTC65517.1"/>
    <property type="molecule type" value="Genomic_DNA"/>
</dbReference>
<evidence type="ECO:0000313" key="5">
    <source>
        <dbReference type="Proteomes" id="UP000054859"/>
    </source>
</evidence>
<keyword evidence="4" id="KW-0808">Transferase</keyword>
<keyword evidence="4" id="KW-0614">Plasmid</keyword>
<sequence>MTTSFPHKIIMIGFGGVAGCTLPLLLRHLEISPSRILVIDFLDKTEVLHPWIEQGLTFIQKQITRENLNAVLQTYVSTGDLLVDLSTYINSMEVLNWCHDQGVMYINTSLEIWDLDELSNKSFTELTLYARHMELRKNEKLWFDTKGSTAVLDHGANPGLVSHFAKIGLEDIAEKILRTKPQDPRRKLLEKFLNEDNFPGLAEITGTKVIHISERDTQVIHSPKKPNEFVNTWSVEGLAEEAIAPAELGWGTHEKNLPKNAASHIHGPQNQICLTQMGLDTWVRSWVPSGEIIGMVIRHGEAFSLSDYLTVWDNYKARYRPSVYYAYCPADYAINSVHEYKMRRFNLQPTQRLVKEEIIEGYDELGILLMGHDFNSWWVGSILDIHQARKLLPGENATLVQVAISVVSAILWMIKNPNRGVNLPESLPHKEIMKTAKPYLGKFVSRSVNWTPLTYKNPKYTDFAEPERNNENLWEFRNFLA</sequence>
<reference evidence="3 5" key="1">
    <citation type="submission" date="2015-11" db="EMBL/GenBank/DDBJ databases">
        <title>Identification of large and diverse effector repertoires of 38 Legionella species.</title>
        <authorList>
            <person name="Burstein D."/>
            <person name="Amaro F."/>
            <person name="Zusman T."/>
            <person name="Lifshitz Z."/>
            <person name="Cohen O."/>
            <person name="Gilbert J.A."/>
            <person name="Pupko T."/>
            <person name="Shuman H.A."/>
            <person name="Segal G."/>
        </authorList>
    </citation>
    <scope>NUCLEOTIDE SEQUENCE [LARGE SCALE GENOMIC DNA]</scope>
    <source>
        <strain evidence="3 5">1762-AUS-E</strain>
    </source>
</reference>
<dbReference type="EMBL" id="LR134418">
    <property type="protein sequence ID" value="VEH84662.1"/>
    <property type="molecule type" value="Genomic_DNA"/>
</dbReference>
<dbReference type="OrthoDB" id="9767495at2"/>
<dbReference type="Pfam" id="PF03435">
    <property type="entry name" value="Sacchrp_dh_NADP"/>
    <property type="match status" value="1"/>
</dbReference>
<evidence type="ECO:0000313" key="4">
    <source>
        <dbReference type="EMBL" id="VEH84662.1"/>
    </source>
</evidence>
<dbReference type="GO" id="GO:0047296">
    <property type="term" value="F:homospermidine synthase activity"/>
    <property type="evidence" value="ECO:0007669"/>
    <property type="project" value="UniProtKB-EC"/>
</dbReference>
<dbReference type="Gene3D" id="3.30.360.30">
    <property type="entry name" value="homospermidine synthase like"/>
    <property type="match status" value="1"/>
</dbReference>
<dbReference type="KEGG" id="ladl:NCTC12735_00269"/>
<feature type="domain" description="Saccharopine dehydrogenase-like C-terminal" evidence="2">
    <location>
        <begin position="155"/>
        <end position="446"/>
    </location>
</feature>
<dbReference type="STRING" id="45056.Lade_0175"/>
<dbReference type="Pfam" id="PF16653">
    <property type="entry name" value="Sacchrp_dh_C"/>
    <property type="match status" value="1"/>
</dbReference>
<dbReference type="PATRIC" id="fig|45056.6.peg.178"/>
<keyword evidence="5" id="KW-1185">Reference proteome</keyword>
<dbReference type="Proteomes" id="UP000281170">
    <property type="component" value="Plasmid 9"/>
</dbReference>
<evidence type="ECO:0000313" key="3">
    <source>
        <dbReference type="EMBL" id="KTC65517.1"/>
    </source>
</evidence>
<dbReference type="InterPro" id="IPR023181">
    <property type="entry name" value="Homospermid_syn-like_C"/>
</dbReference>
<evidence type="ECO:0000259" key="1">
    <source>
        <dbReference type="Pfam" id="PF03435"/>
    </source>
</evidence>
<evidence type="ECO:0000259" key="2">
    <source>
        <dbReference type="Pfam" id="PF16653"/>
    </source>
</evidence>
<feature type="domain" description="Saccharopine dehydrogenase NADP binding" evidence="1">
    <location>
        <begin position="9"/>
        <end position="151"/>
    </location>
</feature>
<accession>A0A0W0R374</accession>
<protein>
    <submittedName>
        <fullName evidence="3">Homospermidine synthase</fullName>
        <ecNumber evidence="4">2.5.1.44</ecNumber>
    </submittedName>
</protein>
<dbReference type="RefSeq" id="WP_058461273.1">
    <property type="nucleotide sequence ID" value="NZ_CAAAHS010000003.1"/>
</dbReference>
<dbReference type="InterPro" id="IPR005097">
    <property type="entry name" value="Sacchrp_dh_NADP-bd"/>
</dbReference>
<gene>
    <name evidence="3" type="primary">hss</name>
    <name evidence="3" type="ORF">Lade_0175</name>
    <name evidence="4" type="ORF">NCTC12735_00269</name>
</gene>
<proteinExistence type="predicted"/>
<dbReference type="InterPro" id="IPR032095">
    <property type="entry name" value="Sacchrp_dh-like_C"/>
</dbReference>
<evidence type="ECO:0000313" key="6">
    <source>
        <dbReference type="Proteomes" id="UP000281170"/>
    </source>
</evidence>
<dbReference type="Gene3D" id="3.40.50.720">
    <property type="entry name" value="NAD(P)-binding Rossmann-like Domain"/>
    <property type="match status" value="1"/>
</dbReference>
<dbReference type="AlphaFoldDB" id="A0A0W0R374"/>
<geneLocation type="plasmid" evidence="4 6">
    <name>9</name>
</geneLocation>
<name>A0A0W0R374_9GAMM</name>